<organism evidence="2 3">
    <name type="scientific">Trichonephila clavipes</name>
    <name type="common">Golden silk orbweaver</name>
    <name type="synonym">Nephila clavipes</name>
    <dbReference type="NCBI Taxonomy" id="2585209"/>
    <lineage>
        <taxon>Eukaryota</taxon>
        <taxon>Metazoa</taxon>
        <taxon>Ecdysozoa</taxon>
        <taxon>Arthropoda</taxon>
        <taxon>Chelicerata</taxon>
        <taxon>Arachnida</taxon>
        <taxon>Araneae</taxon>
        <taxon>Araneomorphae</taxon>
        <taxon>Entelegynae</taxon>
        <taxon>Araneoidea</taxon>
        <taxon>Nephilidae</taxon>
        <taxon>Trichonephila</taxon>
    </lineage>
</organism>
<dbReference type="EMBL" id="BMAU01021016">
    <property type="protein sequence ID" value="GFX86928.1"/>
    <property type="molecule type" value="Genomic_DNA"/>
</dbReference>
<dbReference type="AlphaFoldDB" id="A0A8X6UX73"/>
<dbReference type="Proteomes" id="UP000887159">
    <property type="component" value="Unassembled WGS sequence"/>
</dbReference>
<name>A0A8X6UX73_TRICX</name>
<reference evidence="2" key="1">
    <citation type="submission" date="2020-08" db="EMBL/GenBank/DDBJ databases">
        <title>Multicomponent nature underlies the extraordinary mechanical properties of spider dragline silk.</title>
        <authorList>
            <person name="Kono N."/>
            <person name="Nakamura H."/>
            <person name="Mori M."/>
            <person name="Yoshida Y."/>
            <person name="Ohtoshi R."/>
            <person name="Malay A.D."/>
            <person name="Moran D.A.P."/>
            <person name="Tomita M."/>
            <person name="Numata K."/>
            <person name="Arakawa K."/>
        </authorList>
    </citation>
    <scope>NUCLEOTIDE SEQUENCE</scope>
</reference>
<keyword evidence="3" id="KW-1185">Reference proteome</keyword>
<evidence type="ECO:0000313" key="2">
    <source>
        <dbReference type="EMBL" id="GFX86928.1"/>
    </source>
</evidence>
<comment type="caution">
    <text evidence="2">The sequence shown here is derived from an EMBL/GenBank/DDBJ whole genome shotgun (WGS) entry which is preliminary data.</text>
</comment>
<evidence type="ECO:0000313" key="3">
    <source>
        <dbReference type="Proteomes" id="UP000887159"/>
    </source>
</evidence>
<feature type="compositionally biased region" description="Basic and acidic residues" evidence="1">
    <location>
        <begin position="51"/>
        <end position="66"/>
    </location>
</feature>
<accession>A0A8X6UX73</accession>
<sequence length="125" mass="14289">MVTAVYREARSANGSSYTNREKKFYAFFERSGSLSTSTTEDNVQVVDERVKEKAHPHDKALNKEEIVEVETPDPIESTKATAPPEASPYCFKKLQKEFHRRSMKMITETFSSDSDNIAVLPKRLR</sequence>
<feature type="region of interest" description="Disordered" evidence="1">
    <location>
        <begin position="51"/>
        <end position="86"/>
    </location>
</feature>
<evidence type="ECO:0000256" key="1">
    <source>
        <dbReference type="SAM" id="MobiDB-lite"/>
    </source>
</evidence>
<proteinExistence type="predicted"/>
<gene>
    <name evidence="2" type="ORF">TNCV_2124751</name>
</gene>
<protein>
    <submittedName>
        <fullName evidence="2">Uncharacterized protein</fullName>
    </submittedName>
</protein>